<dbReference type="InterPro" id="IPR053151">
    <property type="entry name" value="RNase_H-like"/>
</dbReference>
<dbReference type="Gene3D" id="3.30.420.10">
    <property type="entry name" value="Ribonuclease H-like superfamily/Ribonuclease H"/>
    <property type="match status" value="1"/>
</dbReference>
<gene>
    <name evidence="2" type="ORF">J1N35_036361</name>
</gene>
<dbReference type="AlphaFoldDB" id="A0A9D3UI63"/>
<proteinExistence type="predicted"/>
<dbReference type="InterPro" id="IPR044730">
    <property type="entry name" value="RNase_H-like_dom_plant"/>
</dbReference>
<feature type="domain" description="RNase H type-1" evidence="1">
    <location>
        <begin position="108"/>
        <end position="224"/>
    </location>
</feature>
<organism evidence="2 3">
    <name type="scientific">Gossypium stocksii</name>
    <dbReference type="NCBI Taxonomy" id="47602"/>
    <lineage>
        <taxon>Eukaryota</taxon>
        <taxon>Viridiplantae</taxon>
        <taxon>Streptophyta</taxon>
        <taxon>Embryophyta</taxon>
        <taxon>Tracheophyta</taxon>
        <taxon>Spermatophyta</taxon>
        <taxon>Magnoliopsida</taxon>
        <taxon>eudicotyledons</taxon>
        <taxon>Gunneridae</taxon>
        <taxon>Pentapetalae</taxon>
        <taxon>rosids</taxon>
        <taxon>malvids</taxon>
        <taxon>Malvales</taxon>
        <taxon>Malvaceae</taxon>
        <taxon>Malvoideae</taxon>
        <taxon>Gossypium</taxon>
    </lineage>
</organism>
<dbReference type="GO" id="GO:0003676">
    <property type="term" value="F:nucleic acid binding"/>
    <property type="evidence" value="ECO:0007669"/>
    <property type="project" value="InterPro"/>
</dbReference>
<sequence>MQLVPTGKQFSFFAGSLHEWLELNLRNNHEVNHGDGINWACLFGIIIWRIWKNWNLRIFQDLTWNSDEVINTSLCWAKQFGSVSASGGIRKPRSSPGPLTKDGLVFLNTDGSVRSDEKYAAAGGLLCDHEGNLIVGFSRYLGSCEVIDAELWGILDGLQIALDRGFHKVCIRTDNLEAVNLIQEELHGGSYSALILRVSLLPKSLNYWYLQYIPREENRVADRNVKLRRDRDTGLQLIEKDHETSVLLV</sequence>
<dbReference type="InterPro" id="IPR012337">
    <property type="entry name" value="RNaseH-like_sf"/>
</dbReference>
<keyword evidence="3" id="KW-1185">Reference proteome</keyword>
<dbReference type="Pfam" id="PF13456">
    <property type="entry name" value="RVT_3"/>
    <property type="match status" value="1"/>
</dbReference>
<dbReference type="GO" id="GO:0004523">
    <property type="term" value="F:RNA-DNA hybrid ribonuclease activity"/>
    <property type="evidence" value="ECO:0007669"/>
    <property type="project" value="InterPro"/>
</dbReference>
<dbReference type="CDD" id="cd06222">
    <property type="entry name" value="RNase_H_like"/>
    <property type="match status" value="1"/>
</dbReference>
<dbReference type="InterPro" id="IPR036397">
    <property type="entry name" value="RNaseH_sf"/>
</dbReference>
<evidence type="ECO:0000313" key="3">
    <source>
        <dbReference type="Proteomes" id="UP000828251"/>
    </source>
</evidence>
<accession>A0A9D3UI63</accession>
<evidence type="ECO:0000259" key="1">
    <source>
        <dbReference type="Pfam" id="PF13456"/>
    </source>
</evidence>
<dbReference type="PANTHER" id="PTHR47723">
    <property type="entry name" value="OS05G0353850 PROTEIN"/>
    <property type="match status" value="1"/>
</dbReference>
<reference evidence="2 3" key="1">
    <citation type="journal article" date="2021" name="Plant Biotechnol. J.">
        <title>Multi-omics assisted identification of the key and species-specific regulatory components of drought-tolerant mechanisms in Gossypium stocksii.</title>
        <authorList>
            <person name="Yu D."/>
            <person name="Ke L."/>
            <person name="Zhang D."/>
            <person name="Wu Y."/>
            <person name="Sun Y."/>
            <person name="Mei J."/>
            <person name="Sun J."/>
            <person name="Sun Y."/>
        </authorList>
    </citation>
    <scope>NUCLEOTIDE SEQUENCE [LARGE SCALE GENOMIC DNA]</scope>
    <source>
        <strain evidence="3">cv. E1</strain>
        <tissue evidence="2">Leaf</tissue>
    </source>
</reference>
<dbReference type="SUPFAM" id="SSF53098">
    <property type="entry name" value="Ribonuclease H-like"/>
    <property type="match status" value="1"/>
</dbReference>
<dbReference type="Proteomes" id="UP000828251">
    <property type="component" value="Unassembled WGS sequence"/>
</dbReference>
<dbReference type="OrthoDB" id="1000885at2759"/>
<name>A0A9D3UI63_9ROSI</name>
<evidence type="ECO:0000313" key="2">
    <source>
        <dbReference type="EMBL" id="KAH1045577.1"/>
    </source>
</evidence>
<dbReference type="InterPro" id="IPR002156">
    <property type="entry name" value="RNaseH_domain"/>
</dbReference>
<dbReference type="EMBL" id="JAIQCV010000011">
    <property type="protein sequence ID" value="KAH1045577.1"/>
    <property type="molecule type" value="Genomic_DNA"/>
</dbReference>
<dbReference type="PANTHER" id="PTHR47723:SF19">
    <property type="entry name" value="POLYNUCLEOTIDYL TRANSFERASE, RIBONUCLEASE H-LIKE SUPERFAMILY PROTEIN"/>
    <property type="match status" value="1"/>
</dbReference>
<protein>
    <recommendedName>
        <fullName evidence="1">RNase H type-1 domain-containing protein</fullName>
    </recommendedName>
</protein>
<comment type="caution">
    <text evidence="2">The sequence shown here is derived from an EMBL/GenBank/DDBJ whole genome shotgun (WGS) entry which is preliminary data.</text>
</comment>